<feature type="non-terminal residue" evidence="1">
    <location>
        <position position="1"/>
    </location>
</feature>
<dbReference type="Pfam" id="PF24857">
    <property type="entry name" value="THR4_C"/>
    <property type="match status" value="1"/>
</dbReference>
<sequence>AARVDEDATLAIMRDFEKAHGFQIDPHSAVGIGAAGAAVLPDGVPMVTLATAHPAKFPKAAAAAYGAEARAPQRVVEMLEKPERLTAVANDLSAVENAIREKARLV</sequence>
<protein>
    <submittedName>
        <fullName evidence="1">Threonine synthase</fullName>
        <ecNumber evidence="1">4.2.3.1</ecNumber>
    </submittedName>
</protein>
<dbReference type="Gene3D" id="3.40.50.1100">
    <property type="match status" value="1"/>
</dbReference>
<dbReference type="Proteomes" id="UP000785783">
    <property type="component" value="Unassembled WGS sequence"/>
</dbReference>
<dbReference type="EMBL" id="JADHOK010000080">
    <property type="protein sequence ID" value="MBL6762166.1"/>
    <property type="molecule type" value="Genomic_DNA"/>
</dbReference>
<gene>
    <name evidence="1" type="ORF">ISQ19_05665</name>
</gene>
<accession>A0A937HG23</accession>
<dbReference type="PANTHER" id="PTHR42690">
    <property type="entry name" value="THREONINE SYNTHASE FAMILY MEMBER"/>
    <property type="match status" value="1"/>
</dbReference>
<evidence type="ECO:0000313" key="2">
    <source>
        <dbReference type="Proteomes" id="UP000785783"/>
    </source>
</evidence>
<dbReference type="EC" id="4.2.3.1" evidence="1"/>
<proteinExistence type="predicted"/>
<dbReference type="PANTHER" id="PTHR42690:SF1">
    <property type="entry name" value="THREONINE SYNTHASE-LIKE 2"/>
    <property type="match status" value="1"/>
</dbReference>
<organism evidence="1 2">
    <name type="scientific">PS1 clade bacterium</name>
    <dbReference type="NCBI Taxonomy" id="2175152"/>
    <lineage>
        <taxon>Bacteria</taxon>
        <taxon>Pseudomonadati</taxon>
        <taxon>Pseudomonadota</taxon>
        <taxon>Alphaproteobacteria</taxon>
        <taxon>PS1 clade</taxon>
    </lineage>
</organism>
<dbReference type="InterPro" id="IPR051166">
    <property type="entry name" value="Threonine_Synthase"/>
</dbReference>
<keyword evidence="1" id="KW-0456">Lyase</keyword>
<comment type="caution">
    <text evidence="1">The sequence shown here is derived from an EMBL/GenBank/DDBJ whole genome shotgun (WGS) entry which is preliminary data.</text>
</comment>
<dbReference type="InterPro" id="IPR036052">
    <property type="entry name" value="TrpB-like_PALP_sf"/>
</dbReference>
<dbReference type="SUPFAM" id="SSF53686">
    <property type="entry name" value="Tryptophan synthase beta subunit-like PLP-dependent enzymes"/>
    <property type="match status" value="1"/>
</dbReference>
<dbReference type="AlphaFoldDB" id="A0A937HG23"/>
<name>A0A937HG23_9PROT</name>
<evidence type="ECO:0000313" key="1">
    <source>
        <dbReference type="EMBL" id="MBL6762166.1"/>
    </source>
</evidence>
<dbReference type="GO" id="GO:0004795">
    <property type="term" value="F:threonine synthase activity"/>
    <property type="evidence" value="ECO:0007669"/>
    <property type="project" value="UniProtKB-EC"/>
</dbReference>
<reference evidence="1" key="1">
    <citation type="submission" date="2020-10" db="EMBL/GenBank/DDBJ databases">
        <title>Microbiome of the Black Sea water column analyzed by genome centric metagenomics.</title>
        <authorList>
            <person name="Cabello-Yeves P.J."/>
            <person name="Callieri C."/>
            <person name="Picazo A."/>
            <person name="Mehrshad M."/>
            <person name="Haro-Moreno J.M."/>
            <person name="Roda-Garcia J."/>
            <person name="Dzembekova N."/>
            <person name="Slabakova V."/>
            <person name="Slabakova N."/>
            <person name="Moncheva S."/>
            <person name="Rodriguez-Valera F."/>
        </authorList>
    </citation>
    <scope>NUCLEOTIDE SEQUENCE</scope>
    <source>
        <strain evidence="1">BS307-5m-G5</strain>
    </source>
</reference>